<protein>
    <recommendedName>
        <fullName evidence="2">PPM-type phosphatase domain-containing protein</fullName>
    </recommendedName>
</protein>
<dbReference type="SUPFAM" id="SSF81606">
    <property type="entry name" value="PP2C-like"/>
    <property type="match status" value="1"/>
</dbReference>
<dbReference type="InterPro" id="IPR036457">
    <property type="entry name" value="PPM-type-like_dom_sf"/>
</dbReference>
<dbReference type="OrthoDB" id="420076at2759"/>
<name>A0A3M6ZFX6_HORWE</name>
<feature type="region of interest" description="Disordered" evidence="1">
    <location>
        <begin position="1"/>
        <end position="88"/>
    </location>
</feature>
<reference evidence="5 6" key="1">
    <citation type="journal article" date="2018" name="BMC Genomics">
        <title>Genomic evidence for intraspecific hybridization in a clonal and extremely halotolerant yeast.</title>
        <authorList>
            <person name="Gostincar C."/>
            <person name="Stajich J.E."/>
            <person name="Zupancic J."/>
            <person name="Zalar P."/>
            <person name="Gunde-Cimerman N."/>
        </authorList>
    </citation>
    <scope>NUCLEOTIDE SEQUENCE [LARGE SCALE GENOMIC DNA]</scope>
    <source>
        <strain evidence="4 6">EXF-6651</strain>
        <strain evidence="3 5">EXF-6669</strain>
    </source>
</reference>
<dbReference type="InterPro" id="IPR001932">
    <property type="entry name" value="PPM-type_phosphatase-like_dom"/>
</dbReference>
<dbReference type="Proteomes" id="UP000276864">
    <property type="component" value="Unassembled WGS sequence"/>
</dbReference>
<evidence type="ECO:0000313" key="3">
    <source>
        <dbReference type="EMBL" id="RMY14009.1"/>
    </source>
</evidence>
<feature type="region of interest" description="Disordered" evidence="1">
    <location>
        <begin position="121"/>
        <end position="146"/>
    </location>
</feature>
<feature type="compositionally biased region" description="Polar residues" evidence="1">
    <location>
        <begin position="160"/>
        <end position="173"/>
    </location>
</feature>
<dbReference type="PANTHER" id="PTHR13832">
    <property type="entry name" value="PROTEIN PHOSPHATASE 2C"/>
    <property type="match status" value="1"/>
</dbReference>
<evidence type="ECO:0000259" key="2">
    <source>
        <dbReference type="PROSITE" id="PS51746"/>
    </source>
</evidence>
<proteinExistence type="predicted"/>
<dbReference type="AlphaFoldDB" id="A0A3M6ZFX6"/>
<dbReference type="InterPro" id="IPR015655">
    <property type="entry name" value="PP2C"/>
</dbReference>
<dbReference type="EMBL" id="QWIL01000749">
    <property type="protein sequence ID" value="RMY14009.1"/>
    <property type="molecule type" value="Genomic_DNA"/>
</dbReference>
<feature type="region of interest" description="Disordered" evidence="1">
    <location>
        <begin position="159"/>
        <end position="184"/>
    </location>
</feature>
<feature type="compositionally biased region" description="Basic and acidic residues" evidence="1">
    <location>
        <begin position="126"/>
        <end position="136"/>
    </location>
</feature>
<feature type="domain" description="PPM-type phosphatase" evidence="2">
    <location>
        <begin position="274"/>
        <end position="681"/>
    </location>
</feature>
<feature type="compositionally biased region" description="Polar residues" evidence="1">
    <location>
        <begin position="76"/>
        <end position="88"/>
    </location>
</feature>
<dbReference type="PROSITE" id="PS51746">
    <property type="entry name" value="PPM_2"/>
    <property type="match status" value="1"/>
</dbReference>
<evidence type="ECO:0000313" key="6">
    <source>
        <dbReference type="Proteomes" id="UP000276864"/>
    </source>
</evidence>
<dbReference type="CDD" id="cd00143">
    <property type="entry name" value="PP2Cc"/>
    <property type="match status" value="1"/>
</dbReference>
<sequence>MSSVTNNWQDRRALFQKGKEVHEPASPTERKPSMSEGVTAAVRRASVGSDAGLEKTTSNTSAAAPASPTSGRRRSSNSALFGNLTNMKRGSVDYEQRRASHSEHQQSGGVLSGWYNQTFRGMQKPIPEDNQKERQQRRAARGLRPSRSLVHRTTRFSRKYNGTSNAGGHTTYFQPPPQPPKPPRRILRKLFFGSTCIGLGMYAHSWISGLSMLGPGIEILDVGEGGLPAELETLEDAMSTAIQAAAAVNVPPMDLARAQEILESKSGYSVTPTAVGHTSQLPSNLPCEDTWSSGAFNYFDNEKKDWSEWAIFDGHAGPRTAQLLKQFLPIAVGEALWQARCLDRPYTPNDRDVFTTIQRAFTSLDDQMINRARELIESGNVERSEIVAAAATVHSGSCALLALYDPKRSVLRVANTGDSRAVLGTWSREEGKYVAKPMSKDQTGFNEDEVARLRQDHPGEESVDPNTGRVHGIAVSRAFGDARWKWPNEITKRAHDFFWGPSPRPNGVIKTPPYLTAEPEVTETKVRTGARPDFLIMASDGLWDVMSNEDAVACVQLWLDKNKPTNFLEKQEGPEVKGSNAFGMGKGGPVPLSFGQGGSPTFTSMSDLSGDDDTYFDQEEKCMRWRVSPKHFVNEDENCGIHLVKNALGGKRRDLFCGVMSLQPPLSRKVRDDITVHVIFFGVDTQDLSNN</sequence>
<dbReference type="VEuPathDB" id="FungiDB:BTJ68_10078"/>
<dbReference type="PANTHER" id="PTHR13832:SF792">
    <property type="entry name" value="GM14286P"/>
    <property type="match status" value="1"/>
</dbReference>
<dbReference type="Pfam" id="PF00481">
    <property type="entry name" value="PP2C"/>
    <property type="match status" value="1"/>
</dbReference>
<dbReference type="Gene3D" id="3.60.40.10">
    <property type="entry name" value="PPM-type phosphatase domain"/>
    <property type="match status" value="1"/>
</dbReference>
<evidence type="ECO:0000256" key="1">
    <source>
        <dbReference type="SAM" id="MobiDB-lite"/>
    </source>
</evidence>
<dbReference type="SMART" id="SM00332">
    <property type="entry name" value="PP2Cc"/>
    <property type="match status" value="1"/>
</dbReference>
<feature type="compositionally biased region" description="Basic and acidic residues" evidence="1">
    <location>
        <begin position="9"/>
        <end position="33"/>
    </location>
</feature>
<feature type="compositionally biased region" description="Low complexity" evidence="1">
    <location>
        <begin position="56"/>
        <end position="70"/>
    </location>
</feature>
<gene>
    <name evidence="4" type="ORF">D0866_06475</name>
    <name evidence="3" type="ORF">D0867_07264</name>
</gene>
<accession>A0A3M6ZFX6</accession>
<organism evidence="3 5">
    <name type="scientific">Hortaea werneckii</name>
    <name type="common">Black yeast</name>
    <name type="synonym">Cladosporium werneckii</name>
    <dbReference type="NCBI Taxonomy" id="91943"/>
    <lineage>
        <taxon>Eukaryota</taxon>
        <taxon>Fungi</taxon>
        <taxon>Dikarya</taxon>
        <taxon>Ascomycota</taxon>
        <taxon>Pezizomycotina</taxon>
        <taxon>Dothideomycetes</taxon>
        <taxon>Dothideomycetidae</taxon>
        <taxon>Mycosphaerellales</taxon>
        <taxon>Teratosphaeriaceae</taxon>
        <taxon>Hortaea</taxon>
    </lineage>
</organism>
<dbReference type="EMBL" id="QWIM01000615">
    <property type="protein sequence ID" value="RMY32621.1"/>
    <property type="molecule type" value="Genomic_DNA"/>
</dbReference>
<evidence type="ECO:0000313" key="5">
    <source>
        <dbReference type="Proteomes" id="UP000271337"/>
    </source>
</evidence>
<dbReference type="Proteomes" id="UP000271337">
    <property type="component" value="Unassembled WGS sequence"/>
</dbReference>
<dbReference type="GO" id="GO:0005739">
    <property type="term" value="C:mitochondrion"/>
    <property type="evidence" value="ECO:0007669"/>
    <property type="project" value="TreeGrafter"/>
</dbReference>
<dbReference type="GO" id="GO:0004741">
    <property type="term" value="F:[pyruvate dehydrogenase (acetyl-transferring)]-phosphatase activity"/>
    <property type="evidence" value="ECO:0007669"/>
    <property type="project" value="TreeGrafter"/>
</dbReference>
<comment type="caution">
    <text evidence="3">The sequence shown here is derived from an EMBL/GenBank/DDBJ whole genome shotgun (WGS) entry which is preliminary data.</text>
</comment>
<evidence type="ECO:0000313" key="4">
    <source>
        <dbReference type="EMBL" id="RMY32621.1"/>
    </source>
</evidence>
<dbReference type="VEuPathDB" id="FungiDB:BTJ68_10077"/>